<protein>
    <submittedName>
        <fullName evidence="2">Uncharacterized protein</fullName>
    </submittedName>
</protein>
<organism evidence="2 3">
    <name type="scientific">Limnovirga soli</name>
    <dbReference type="NCBI Taxonomy" id="2656915"/>
    <lineage>
        <taxon>Bacteria</taxon>
        <taxon>Pseudomonadati</taxon>
        <taxon>Bacteroidota</taxon>
        <taxon>Chitinophagia</taxon>
        <taxon>Chitinophagales</taxon>
        <taxon>Chitinophagaceae</taxon>
        <taxon>Limnovirga</taxon>
    </lineage>
</organism>
<dbReference type="EMBL" id="WHPF01000003">
    <property type="protein sequence ID" value="NNV54656.1"/>
    <property type="molecule type" value="Genomic_DNA"/>
</dbReference>
<dbReference type="AlphaFoldDB" id="A0A8J8FB18"/>
<keyword evidence="3" id="KW-1185">Reference proteome</keyword>
<dbReference type="Proteomes" id="UP000598971">
    <property type="component" value="Unassembled WGS sequence"/>
</dbReference>
<keyword evidence="1" id="KW-0732">Signal</keyword>
<evidence type="ECO:0000256" key="1">
    <source>
        <dbReference type="SAM" id="SignalP"/>
    </source>
</evidence>
<dbReference type="RefSeq" id="WP_171606584.1">
    <property type="nucleotide sequence ID" value="NZ_WHPF01000003.1"/>
</dbReference>
<accession>A0A8J8FB18</accession>
<comment type="caution">
    <text evidence="2">The sequence shown here is derived from an EMBL/GenBank/DDBJ whole genome shotgun (WGS) entry which is preliminary data.</text>
</comment>
<feature type="chain" id="PRO_5035296747" evidence="1">
    <location>
        <begin position="20"/>
        <end position="220"/>
    </location>
</feature>
<reference evidence="2" key="1">
    <citation type="submission" date="2019-10" db="EMBL/GenBank/DDBJ databases">
        <title>Draft genome sequence of Panacibacter sp. KCS-6.</title>
        <authorList>
            <person name="Yim K.J."/>
        </authorList>
    </citation>
    <scope>NUCLEOTIDE SEQUENCE</scope>
    <source>
        <strain evidence="2">KCS-6</strain>
    </source>
</reference>
<sequence length="220" mass="25675">MKKISLLFLLSITVFVAQAQTESSKDSLMTEMCKAIDFYKGLDDTLLIGHIVDEHLNPFLENLPEKKRQSVGQEIYFRLQKKCDAFAKILERLVPQKGDWQRVSAQPEVVISTDSCKKFLSHKNYYYLESTGDTVRLSLANGFWTERFNDKTYSKLSFKWTDDCSFEISFISSSNLIRKNYSKPGDVYKYQIIEQTGKYFFMSTNVEASTDFMTFKIYYE</sequence>
<evidence type="ECO:0000313" key="3">
    <source>
        <dbReference type="Proteomes" id="UP000598971"/>
    </source>
</evidence>
<gene>
    <name evidence="2" type="ORF">GD597_04220</name>
</gene>
<name>A0A8J8FB18_9BACT</name>
<feature type="signal peptide" evidence="1">
    <location>
        <begin position="1"/>
        <end position="19"/>
    </location>
</feature>
<evidence type="ECO:0000313" key="2">
    <source>
        <dbReference type="EMBL" id="NNV54656.1"/>
    </source>
</evidence>
<proteinExistence type="predicted"/>